<keyword evidence="3" id="KW-1185">Reference proteome</keyword>
<dbReference type="EMBL" id="JBHSAY010000015">
    <property type="protein sequence ID" value="MFC4134763.1"/>
    <property type="molecule type" value="Genomic_DNA"/>
</dbReference>
<sequence>MTLFRPGDTVVRREVIRGELWFASPSICVQDDGDLLVTYQPPGSPFAFPDGEFPAGRHPWDLAGHRSWQGHGLLSLHWADVDHAIFVFWTGPERRFTGWYFNLQDAPRRTPIGFDTLDHELDIVWPAGAPSWEWKDVEEFARTGELRYPGRVSEIQAEGDRIAARLDAGARWWDESWATWEPDPSWTPRALPDGWESVPWANR</sequence>
<reference evidence="3" key="1">
    <citation type="journal article" date="2019" name="Int. J. Syst. Evol. Microbiol.">
        <title>The Global Catalogue of Microorganisms (GCM) 10K type strain sequencing project: providing services to taxonomists for standard genome sequencing and annotation.</title>
        <authorList>
            <consortium name="The Broad Institute Genomics Platform"/>
            <consortium name="The Broad Institute Genome Sequencing Center for Infectious Disease"/>
            <person name="Wu L."/>
            <person name="Ma J."/>
        </authorList>
    </citation>
    <scope>NUCLEOTIDE SEQUENCE [LARGE SCALE GENOMIC DNA]</scope>
    <source>
        <strain evidence="3">CGMCC 4.7289</strain>
    </source>
</reference>
<name>A0ABV8LWP5_9ACTN</name>
<dbReference type="InterPro" id="IPR035930">
    <property type="entry name" value="FomD-like_sf"/>
</dbReference>
<gene>
    <name evidence="2" type="ORF">ACFOZ4_29490</name>
</gene>
<dbReference type="Proteomes" id="UP001595816">
    <property type="component" value="Unassembled WGS sequence"/>
</dbReference>
<dbReference type="Gene3D" id="2.40.380.10">
    <property type="entry name" value="FomD-like"/>
    <property type="match status" value="1"/>
</dbReference>
<proteinExistence type="predicted"/>
<organism evidence="2 3">
    <name type="scientific">Hamadaea flava</name>
    <dbReference type="NCBI Taxonomy" id="1742688"/>
    <lineage>
        <taxon>Bacteria</taxon>
        <taxon>Bacillati</taxon>
        <taxon>Actinomycetota</taxon>
        <taxon>Actinomycetes</taxon>
        <taxon>Micromonosporales</taxon>
        <taxon>Micromonosporaceae</taxon>
        <taxon>Hamadaea</taxon>
    </lineage>
</organism>
<comment type="caution">
    <text evidence="2">The sequence shown here is derived from an EMBL/GenBank/DDBJ whole genome shotgun (WGS) entry which is preliminary data.</text>
</comment>
<evidence type="ECO:0000313" key="3">
    <source>
        <dbReference type="Proteomes" id="UP001595816"/>
    </source>
</evidence>
<dbReference type="RefSeq" id="WP_253761096.1">
    <property type="nucleotide sequence ID" value="NZ_JAMZDZ010000001.1"/>
</dbReference>
<protein>
    <submittedName>
        <fullName evidence="2">DUF402 domain-containing protein</fullName>
    </submittedName>
</protein>
<feature type="domain" description="DUF402" evidence="1">
    <location>
        <begin position="56"/>
        <end position="166"/>
    </location>
</feature>
<dbReference type="InterPro" id="IPR007295">
    <property type="entry name" value="DUF402"/>
</dbReference>
<dbReference type="SUPFAM" id="SSF159234">
    <property type="entry name" value="FomD-like"/>
    <property type="match status" value="1"/>
</dbReference>
<dbReference type="Pfam" id="PF04167">
    <property type="entry name" value="DUF402"/>
    <property type="match status" value="1"/>
</dbReference>
<evidence type="ECO:0000313" key="2">
    <source>
        <dbReference type="EMBL" id="MFC4134763.1"/>
    </source>
</evidence>
<accession>A0ABV8LWP5</accession>
<evidence type="ECO:0000259" key="1">
    <source>
        <dbReference type="Pfam" id="PF04167"/>
    </source>
</evidence>